<reference evidence="4" key="1">
    <citation type="journal article" date="2013" name="Science">
        <title>Comparative analysis of bat genomes provides insight into the evolution of flight and immunity.</title>
        <authorList>
            <person name="Zhang G."/>
            <person name="Cowled C."/>
            <person name="Shi Z."/>
            <person name="Huang Z."/>
            <person name="Bishop-Lilly K.A."/>
            <person name="Fang X."/>
            <person name="Wynne J.W."/>
            <person name="Xiong Z."/>
            <person name="Baker M.L."/>
            <person name="Zhao W."/>
            <person name="Tachedjian M."/>
            <person name="Zhu Y."/>
            <person name="Zhou P."/>
            <person name="Jiang X."/>
            <person name="Ng J."/>
            <person name="Yang L."/>
            <person name="Wu L."/>
            <person name="Xiao J."/>
            <person name="Feng Y."/>
            <person name="Chen Y."/>
            <person name="Sun X."/>
            <person name="Zhang Y."/>
            <person name="Marsh G.A."/>
            <person name="Crameri G."/>
            <person name="Broder C.C."/>
            <person name="Frey K.G."/>
            <person name="Wang L.F."/>
            <person name="Wang J."/>
        </authorList>
    </citation>
    <scope>NUCLEOTIDE SEQUENCE [LARGE SCALE GENOMIC DNA]</scope>
</reference>
<evidence type="ECO:0000313" key="3">
    <source>
        <dbReference type="EMBL" id="ELK12293.1"/>
    </source>
</evidence>
<dbReference type="PANTHER" id="PTHR10151:SF63">
    <property type="entry name" value="ECTONUCLEOTIDE PYROPHOSPHATASE_PHOSPHODIESTERASE FAMILY MEMBER 7"/>
    <property type="match status" value="1"/>
</dbReference>
<dbReference type="Pfam" id="PF01663">
    <property type="entry name" value="Phosphodiest"/>
    <property type="match status" value="1"/>
</dbReference>
<organism evidence="3 4">
    <name type="scientific">Pteropus alecto</name>
    <name type="common">Black flying fox</name>
    <dbReference type="NCBI Taxonomy" id="9402"/>
    <lineage>
        <taxon>Eukaryota</taxon>
        <taxon>Metazoa</taxon>
        <taxon>Chordata</taxon>
        <taxon>Craniata</taxon>
        <taxon>Vertebrata</taxon>
        <taxon>Euteleostomi</taxon>
        <taxon>Mammalia</taxon>
        <taxon>Eutheria</taxon>
        <taxon>Laurasiatheria</taxon>
        <taxon>Chiroptera</taxon>
        <taxon>Yinpterochiroptera</taxon>
        <taxon>Pteropodoidea</taxon>
        <taxon>Pteropodidae</taxon>
        <taxon>Pteropodinae</taxon>
        <taxon>Pteropus</taxon>
    </lineage>
</organism>
<dbReference type="InterPro" id="IPR017850">
    <property type="entry name" value="Alkaline_phosphatase_core_sf"/>
</dbReference>
<proteinExistence type="predicted"/>
<protein>
    <submittedName>
        <fullName evidence="3">Ectonucleotide pyrophosphatase/phosphodiesterase family member 7</fullName>
    </submittedName>
</protein>
<dbReference type="SUPFAM" id="SSF53649">
    <property type="entry name" value="Alkaline phosphatase-like"/>
    <property type="match status" value="1"/>
</dbReference>
<feature type="compositionally biased region" description="Low complexity" evidence="1">
    <location>
        <begin position="208"/>
        <end position="224"/>
    </location>
</feature>
<dbReference type="Proteomes" id="UP000010552">
    <property type="component" value="Unassembled WGS sequence"/>
</dbReference>
<dbReference type="Gene3D" id="3.40.720.10">
    <property type="entry name" value="Alkaline Phosphatase, subunit A"/>
    <property type="match status" value="2"/>
</dbReference>
<dbReference type="InParanoid" id="L5KNS8"/>
<feature type="region of interest" description="Disordered" evidence="1">
    <location>
        <begin position="46"/>
        <end position="77"/>
    </location>
</feature>
<feature type="compositionally biased region" description="Polar residues" evidence="1">
    <location>
        <begin position="226"/>
        <end position="235"/>
    </location>
</feature>
<feature type="signal peptide" evidence="2">
    <location>
        <begin position="1"/>
        <end position="21"/>
    </location>
</feature>
<evidence type="ECO:0000313" key="4">
    <source>
        <dbReference type="Proteomes" id="UP000010552"/>
    </source>
</evidence>
<evidence type="ECO:0000256" key="1">
    <source>
        <dbReference type="SAM" id="MobiDB-lite"/>
    </source>
</evidence>
<keyword evidence="2" id="KW-0732">Signal</keyword>
<keyword evidence="4" id="KW-1185">Reference proteome</keyword>
<dbReference type="STRING" id="9402.L5KNS8"/>
<dbReference type="AlphaFoldDB" id="L5KNS8"/>
<evidence type="ECO:0000256" key="2">
    <source>
        <dbReference type="SAM" id="SignalP"/>
    </source>
</evidence>
<name>L5KNS8_PTEAL</name>
<feature type="region of interest" description="Disordered" evidence="1">
    <location>
        <begin position="191"/>
        <end position="235"/>
    </location>
</feature>
<sequence length="235" mass="25043">MRCSAILLAVVLATPPGSRVGVPVRRQGSRNKLLLVSLDGFHWNDDQDGSTPNLDGSTPNLDGSTPNLDGSTPNLDAKAHDGVKARYVTPTFVTMTGPCHFTLVTGRYIENMYNDTASGVKLPCHATLGVQRWWDHGSVPIWITAQRQREDLGLAALCLGEPDSTGSKYGPESQEGKEMVMRVDGAVGYLRDSIGPSGLESSLDGTGSPRPTTARAPSTSTPATWRTATGPQLQL</sequence>
<feature type="compositionally biased region" description="Polar residues" evidence="1">
    <location>
        <begin position="49"/>
        <end position="74"/>
    </location>
</feature>
<dbReference type="InterPro" id="IPR002591">
    <property type="entry name" value="Phosphodiest/P_Trfase"/>
</dbReference>
<dbReference type="PANTHER" id="PTHR10151">
    <property type="entry name" value="ECTONUCLEOTIDE PYROPHOSPHATASE/PHOSPHODIESTERASE"/>
    <property type="match status" value="1"/>
</dbReference>
<accession>L5KNS8</accession>
<dbReference type="EMBL" id="KB030661">
    <property type="protein sequence ID" value="ELK12293.1"/>
    <property type="molecule type" value="Genomic_DNA"/>
</dbReference>
<feature type="chain" id="PRO_5003969465" evidence="2">
    <location>
        <begin position="22"/>
        <end position="235"/>
    </location>
</feature>
<gene>
    <name evidence="3" type="ORF">PAL_GLEAN10014609</name>
</gene>